<name>A0A6G6SJZ3_PROVU</name>
<dbReference type="OrthoDB" id="6446737at2"/>
<evidence type="ECO:0000313" key="2">
    <source>
        <dbReference type="Proteomes" id="UP000503287"/>
    </source>
</evidence>
<dbReference type="Proteomes" id="UP000503287">
    <property type="component" value="Chromosome"/>
</dbReference>
<evidence type="ECO:0008006" key="3">
    <source>
        <dbReference type="Google" id="ProtNLM"/>
    </source>
</evidence>
<dbReference type="Gene3D" id="3.30.370.10">
    <property type="entry name" value="Barstar-like"/>
    <property type="match status" value="1"/>
</dbReference>
<dbReference type="InterPro" id="IPR035905">
    <property type="entry name" value="Barstar-like_sf"/>
</dbReference>
<proteinExistence type="predicted"/>
<evidence type="ECO:0000313" key="1">
    <source>
        <dbReference type="EMBL" id="QIF95048.1"/>
    </source>
</evidence>
<dbReference type="AlphaFoldDB" id="A0A6G6SJZ3"/>
<accession>A0A6G6SJZ3</accession>
<protein>
    <recommendedName>
        <fullName evidence="3">Barstar (barnase inhibitor) domain-containing protein</fullName>
    </recommendedName>
</protein>
<gene>
    <name evidence="1" type="ORF">GTH24_14580</name>
</gene>
<sequence length="231" mass="27115">MNNLYYLYDDIGNTIFTSNDFIECHDFSDIGYTYLFLFTEVSIKNKNHLYDKTTFTLKSKLFNERLDISFSIKKVISYNKILYLYIDNLSSGIYKIGTMSFLKSRENDIGRVWLDMKGDKKKIYLSASYLISGDNHPVKKDNIIIEGKYINDYYSFYCELGYSFIGQFGYIGDNLYALEDYLSQQKKVNVIWRDSELSLKNIDNTMPDGYIDRSAYDLVSILQEYCNLTLE</sequence>
<organism evidence="1 2">
    <name type="scientific">Proteus vulgaris</name>
    <dbReference type="NCBI Taxonomy" id="585"/>
    <lineage>
        <taxon>Bacteria</taxon>
        <taxon>Pseudomonadati</taxon>
        <taxon>Pseudomonadota</taxon>
        <taxon>Gammaproteobacteria</taxon>
        <taxon>Enterobacterales</taxon>
        <taxon>Morganellaceae</taxon>
        <taxon>Proteus</taxon>
    </lineage>
</organism>
<dbReference type="EMBL" id="CP047344">
    <property type="protein sequence ID" value="QIF95048.1"/>
    <property type="molecule type" value="Genomic_DNA"/>
</dbReference>
<keyword evidence="2" id="KW-1185">Reference proteome</keyword>
<dbReference type="RefSeq" id="WP_115350738.1">
    <property type="nucleotide sequence ID" value="NZ_CP047344.1"/>
</dbReference>
<reference evidence="1 2" key="1">
    <citation type="submission" date="2020-01" db="EMBL/GenBank/DDBJ databases">
        <title>The genomic epidemiology of tigecycline resistance gene tet(X) variants in a swine farm in China.</title>
        <authorList>
            <person name="Peng K."/>
            <person name="Li R."/>
        </authorList>
    </citation>
    <scope>NUCLEOTIDE SEQUENCE [LARGE SCALE GENOMIC DNA]</scope>
    <source>
        <strain evidence="1 2">ZN3</strain>
    </source>
</reference>